<dbReference type="GO" id="GO:0001002">
    <property type="term" value="F:RNA polymerase III type 1 promoter sequence-specific DNA binding"/>
    <property type="evidence" value="ECO:0007669"/>
    <property type="project" value="TreeGrafter"/>
</dbReference>
<dbReference type="Proteomes" id="UP000269396">
    <property type="component" value="Unassembled WGS sequence"/>
</dbReference>
<dbReference type="InterPro" id="IPR042536">
    <property type="entry name" value="TFIIIC_tauA_Sfc1"/>
</dbReference>
<organism evidence="1 2">
    <name type="scientific">Schistosoma mattheei</name>
    <dbReference type="NCBI Taxonomy" id="31246"/>
    <lineage>
        <taxon>Eukaryota</taxon>
        <taxon>Metazoa</taxon>
        <taxon>Spiralia</taxon>
        <taxon>Lophotrochozoa</taxon>
        <taxon>Platyhelminthes</taxon>
        <taxon>Trematoda</taxon>
        <taxon>Digenea</taxon>
        <taxon>Strigeidida</taxon>
        <taxon>Schistosomatoidea</taxon>
        <taxon>Schistosomatidae</taxon>
        <taxon>Schistosoma</taxon>
    </lineage>
</organism>
<name>A0A183PPP9_9TREM</name>
<reference evidence="1 2" key="1">
    <citation type="submission" date="2018-11" db="EMBL/GenBank/DDBJ databases">
        <authorList>
            <consortium name="Pathogen Informatics"/>
        </authorList>
    </citation>
    <scope>NUCLEOTIDE SEQUENCE [LARGE SCALE GENOMIC DNA]</scope>
    <source>
        <strain>Denwood</strain>
        <strain evidence="2">Zambia</strain>
    </source>
</reference>
<dbReference type="Gene3D" id="3.30.200.160">
    <property type="entry name" value="TFIIIC, subcomplex tauA, subunit Sfc1, barrel domain"/>
    <property type="match status" value="1"/>
</dbReference>
<evidence type="ECO:0000313" key="1">
    <source>
        <dbReference type="EMBL" id="VDP71036.1"/>
    </source>
</evidence>
<dbReference type="InterPro" id="IPR040454">
    <property type="entry name" value="TF_IIIC_Tfc1/Sfc1"/>
</dbReference>
<dbReference type="EMBL" id="UZAL01037047">
    <property type="protein sequence ID" value="VDP71036.1"/>
    <property type="molecule type" value="Genomic_DNA"/>
</dbReference>
<dbReference type="GO" id="GO:0000127">
    <property type="term" value="C:transcription factor TFIIIC complex"/>
    <property type="evidence" value="ECO:0007669"/>
    <property type="project" value="InterPro"/>
</dbReference>
<dbReference type="GO" id="GO:0006384">
    <property type="term" value="P:transcription initiation at RNA polymerase III promoter"/>
    <property type="evidence" value="ECO:0007669"/>
    <property type="project" value="InterPro"/>
</dbReference>
<dbReference type="PANTHER" id="PTHR13230">
    <property type="entry name" value="GENERAL TRANSCRIPTION FACTOR IIIC, POLYPEPTIDE 5"/>
    <property type="match status" value="1"/>
</dbReference>
<dbReference type="PANTHER" id="PTHR13230:SF5">
    <property type="entry name" value="GENERAL TRANSCRIPTION FACTOR 3C POLYPEPTIDE 5"/>
    <property type="match status" value="1"/>
</dbReference>
<dbReference type="Pfam" id="PF17682">
    <property type="entry name" value="Tau95_N"/>
    <property type="match status" value="1"/>
</dbReference>
<dbReference type="InterPro" id="IPR041499">
    <property type="entry name" value="Tfc1/Sfc1_N"/>
</dbReference>
<keyword evidence="2" id="KW-1185">Reference proteome</keyword>
<protein>
    <submittedName>
        <fullName evidence="1">Uncharacterized protein</fullName>
    </submittedName>
</protein>
<proteinExistence type="predicted"/>
<accession>A0A183PPP9</accession>
<gene>
    <name evidence="1" type="ORF">SMTD_LOCUS16335</name>
</gene>
<dbReference type="AlphaFoldDB" id="A0A183PPP9"/>
<dbReference type="STRING" id="31246.A0A183PPP9"/>
<evidence type="ECO:0000313" key="2">
    <source>
        <dbReference type="Proteomes" id="UP000269396"/>
    </source>
</evidence>
<dbReference type="GO" id="GO:0001003">
    <property type="term" value="F:RNA polymerase III type 2 promoter sequence-specific DNA binding"/>
    <property type="evidence" value="ECO:0007669"/>
    <property type="project" value="TreeGrafter"/>
</dbReference>
<sequence length="234" mass="26829">MDLTFPSHTFYGVEFPAVVNNVETAIEMLGGLSQISEVCYIPNGTVTVSAVFFNLNAHLNFVMVVFADEKRRLNLSFRPHMVYSKPACGDGRSSNSFIIRIQRLRNKVTGELKLVPVILGRVTRVYKFDGMDIALSAYTSEASKVIPPNYKIFYNDLIIKDPTTMIDSYLSRDMPLYLPPVLFSRQDTPSFYNFAPRYRTTEYIQLEEKSHKMPVCKSAKVLRFCMNIFHRHIS</sequence>